<reference evidence="3 4" key="1">
    <citation type="submission" date="2013-11" db="EMBL/GenBank/DDBJ databases">
        <title>The Genome Sequence of Phytophthora parasitica CJ05E6.</title>
        <authorList>
            <consortium name="The Broad Institute Genomics Platform"/>
            <person name="Russ C."/>
            <person name="Tyler B."/>
            <person name="Panabieres F."/>
            <person name="Shan W."/>
            <person name="Tripathy S."/>
            <person name="Grunwald N."/>
            <person name="Machado M."/>
            <person name="Johnson C.S."/>
            <person name="Arredondo F."/>
            <person name="Hong C."/>
            <person name="Coffey M."/>
            <person name="Young S.K."/>
            <person name="Zeng Q."/>
            <person name="Gargeya S."/>
            <person name="Fitzgerald M."/>
            <person name="Abouelleil A."/>
            <person name="Alvarado L."/>
            <person name="Chapman S.B."/>
            <person name="Gainer-Dewar J."/>
            <person name="Goldberg J."/>
            <person name="Griggs A."/>
            <person name="Gujja S."/>
            <person name="Hansen M."/>
            <person name="Howarth C."/>
            <person name="Imamovic A."/>
            <person name="Ireland A."/>
            <person name="Larimer J."/>
            <person name="McCowan C."/>
            <person name="Murphy C."/>
            <person name="Pearson M."/>
            <person name="Poon T.W."/>
            <person name="Priest M."/>
            <person name="Roberts A."/>
            <person name="Saif S."/>
            <person name="Shea T."/>
            <person name="Sykes S."/>
            <person name="Wortman J."/>
            <person name="Nusbaum C."/>
            <person name="Birren B."/>
        </authorList>
    </citation>
    <scope>NUCLEOTIDE SEQUENCE [LARGE SCALE GENOMIC DNA]</scope>
    <source>
        <strain evidence="3 4">CJ05E6</strain>
    </source>
</reference>
<feature type="domain" description="HAT C-terminal dimerisation" evidence="2">
    <location>
        <begin position="423"/>
        <end position="508"/>
    </location>
</feature>
<feature type="region of interest" description="Disordered" evidence="1">
    <location>
        <begin position="66"/>
        <end position="86"/>
    </location>
</feature>
<evidence type="ECO:0000313" key="4">
    <source>
        <dbReference type="Proteomes" id="UP000053864"/>
    </source>
</evidence>
<evidence type="ECO:0000313" key="3">
    <source>
        <dbReference type="EMBL" id="ETL49001.1"/>
    </source>
</evidence>
<dbReference type="InterPro" id="IPR008906">
    <property type="entry name" value="HATC_C_dom"/>
</dbReference>
<organism evidence="3 4">
    <name type="scientific">Phytophthora nicotianae</name>
    <name type="common">Potato buckeye rot agent</name>
    <name type="synonym">Phytophthora parasitica</name>
    <dbReference type="NCBI Taxonomy" id="4792"/>
    <lineage>
        <taxon>Eukaryota</taxon>
        <taxon>Sar</taxon>
        <taxon>Stramenopiles</taxon>
        <taxon>Oomycota</taxon>
        <taxon>Peronosporomycetes</taxon>
        <taxon>Peronosporales</taxon>
        <taxon>Peronosporaceae</taxon>
        <taxon>Phytophthora</taxon>
    </lineage>
</organism>
<dbReference type="VEuPathDB" id="FungiDB:PPTG_06699"/>
<protein>
    <recommendedName>
        <fullName evidence="2">HAT C-terminal dimerisation domain-containing protein</fullName>
    </recommendedName>
</protein>
<evidence type="ECO:0000259" key="2">
    <source>
        <dbReference type="Pfam" id="PF05699"/>
    </source>
</evidence>
<dbReference type="GO" id="GO:0046983">
    <property type="term" value="F:protein dimerization activity"/>
    <property type="evidence" value="ECO:0007669"/>
    <property type="project" value="InterPro"/>
</dbReference>
<accession>W2JRK8</accession>
<dbReference type="Proteomes" id="UP000053864">
    <property type="component" value="Unassembled WGS sequence"/>
</dbReference>
<dbReference type="SUPFAM" id="SSF53098">
    <property type="entry name" value="Ribonuclease H-like"/>
    <property type="match status" value="1"/>
</dbReference>
<dbReference type="EMBL" id="KI670719">
    <property type="protein sequence ID" value="ETL49001.1"/>
    <property type="molecule type" value="Genomic_DNA"/>
</dbReference>
<dbReference type="InterPro" id="IPR012337">
    <property type="entry name" value="RNaseH-like_sf"/>
</dbReference>
<proteinExistence type="predicted"/>
<evidence type="ECO:0000256" key="1">
    <source>
        <dbReference type="SAM" id="MobiDB-lite"/>
    </source>
</evidence>
<name>W2JRK8_PHYNI</name>
<dbReference type="AlphaFoldDB" id="W2JRK8"/>
<dbReference type="Pfam" id="PF05699">
    <property type="entry name" value="Dimer_Tnp_hAT"/>
    <property type="match status" value="1"/>
</dbReference>
<gene>
    <name evidence="3" type="ORF">L916_01452</name>
</gene>
<dbReference type="VEuPathDB" id="FungiDB:PPTG_06700"/>
<sequence length="520" mass="59040">METERRRRHDELSSVPIAVREAIQAVVPDAGTNVLSARPNESSFVETCRTQRAKMLMSGGKTSKATQHLSKAHGIDSNKTASELGKKRTREEELIVLRRSPLYRDDPGCANRSKNPAMTDLLRRVVKTVYQTQHVEVMGTLFSELCSLLTDDDGNARQLLNFRIHRFLGLARVVRRILLLWDPLKTWYEKGIARARRDNGVPPAAFSLTQDKMDLIQILSLLEPIATVCKIGQYESENQCNVLLGLFKLRISVLDNTAPLKDCRSTTTDRRFFRPEKLSNLASTTRSLLQKAFHRVFFRRYTERDVMNTCSYAFEIQLLLSPNFKNPDGALKKVIQRTNLQAAASQQVADRHYTQVRRKVIDGVRTIMKAVDAQPTSPGIVAPPPDVVFAEDIMKLFSETADEVVPSPAETHNSMHTQRVDEELDRWLTTPTSLRAIRPGEVEPVLSYWKRQQEQGNFQLLPLVARVLFSMPSSSAQIERDFGTAGRMVTPERSSLEPYNVDMAMYLNCNRSYVDITQYP</sequence>